<reference evidence="3" key="2">
    <citation type="submission" date="2022-03" db="EMBL/GenBank/DDBJ databases">
        <title>Genome Encyclopedia of Bacteria and Archaea VI: Functional Genomics of Type Strains.</title>
        <authorList>
            <person name="Whitman W."/>
        </authorList>
    </citation>
    <scope>NUCLEOTIDE SEQUENCE</scope>
    <source>
        <strain evidence="3">HSC-15S17</strain>
    </source>
</reference>
<dbReference type="AlphaFoldDB" id="A0AA41H7C6"/>
<name>A0AA41H7C6_9BURK</name>
<evidence type="ECO:0000313" key="5">
    <source>
        <dbReference type="Proteomes" id="UP001162889"/>
    </source>
</evidence>
<dbReference type="Proteomes" id="UP001155901">
    <property type="component" value="Unassembled WGS sequence"/>
</dbReference>
<dbReference type="RefSeq" id="WP_217944093.1">
    <property type="nucleotide sequence ID" value="NZ_JAHTGR010000011.1"/>
</dbReference>
<accession>A0AA41H7C6</accession>
<evidence type="ECO:0000313" key="2">
    <source>
        <dbReference type="EMBL" id="MBV6323403.1"/>
    </source>
</evidence>
<keyword evidence="5" id="KW-1185">Reference proteome</keyword>
<feature type="transmembrane region" description="Helical" evidence="1">
    <location>
        <begin position="21"/>
        <end position="42"/>
    </location>
</feature>
<comment type="caution">
    <text evidence="2">The sequence shown here is derived from an EMBL/GenBank/DDBJ whole genome shotgun (WGS) entry which is preliminary data.</text>
</comment>
<evidence type="ECO:0000313" key="3">
    <source>
        <dbReference type="EMBL" id="MCP2007643.1"/>
    </source>
</evidence>
<evidence type="ECO:0000256" key="1">
    <source>
        <dbReference type="SAM" id="Phobius"/>
    </source>
</evidence>
<dbReference type="Proteomes" id="UP001162889">
    <property type="component" value="Unassembled WGS sequence"/>
</dbReference>
<proteinExistence type="predicted"/>
<dbReference type="EMBL" id="JALJZU010000002">
    <property type="protein sequence ID" value="MCP2007643.1"/>
    <property type="molecule type" value="Genomic_DNA"/>
</dbReference>
<evidence type="ECO:0000313" key="4">
    <source>
        <dbReference type="Proteomes" id="UP001155901"/>
    </source>
</evidence>
<dbReference type="EMBL" id="JAHTGR010000011">
    <property type="protein sequence ID" value="MBV6323403.1"/>
    <property type="molecule type" value="Genomic_DNA"/>
</dbReference>
<protein>
    <submittedName>
        <fullName evidence="2">MSHA biogenesis protein MshI</fullName>
    </submittedName>
</protein>
<gene>
    <name evidence="2" type="ORF">KVP70_20930</name>
    <name evidence="3" type="ORF">L1274_001336</name>
</gene>
<sequence>MSQQINLFNAGSQRKTNYAGTPVLVAGLGALALVLTGASLMARSELAALESEAATVKAGLDRGEARRTASTAAFVAPRKSDALQQELDQAGAQYRNLQQVAAILEQGQPGATRGYSAYFRAFARRGVEGLWLTGVTIQGSGDAIGLQGRALKASLLPGYLSGLASEAVLRGKSFGQLEMNEPKPAAEAAVAGGASAPVAPRYVEFSLQSASAGEHGKVAQP</sequence>
<organism evidence="2 4">
    <name type="scientific">Duganella violaceipulchra</name>
    <dbReference type="NCBI Taxonomy" id="2849652"/>
    <lineage>
        <taxon>Bacteria</taxon>
        <taxon>Pseudomonadati</taxon>
        <taxon>Pseudomonadota</taxon>
        <taxon>Betaproteobacteria</taxon>
        <taxon>Burkholderiales</taxon>
        <taxon>Oxalobacteraceae</taxon>
        <taxon>Telluria group</taxon>
        <taxon>Duganella</taxon>
    </lineage>
</organism>
<keyword evidence="1" id="KW-1133">Transmembrane helix</keyword>
<keyword evidence="1" id="KW-0472">Membrane</keyword>
<keyword evidence="1" id="KW-0812">Transmembrane</keyword>
<reference evidence="2" key="1">
    <citation type="submission" date="2021-07" db="EMBL/GenBank/DDBJ databases">
        <title>Characterization of violacein-producing bacteria and related species.</title>
        <authorList>
            <person name="Wilson H.S."/>
            <person name="De Leon M.E."/>
        </authorList>
    </citation>
    <scope>NUCLEOTIDE SEQUENCE</scope>
    <source>
        <strain evidence="2">HSC-15S17</strain>
    </source>
</reference>